<dbReference type="Proteomes" id="UP000294662">
    <property type="component" value="Unassembled WGS sequence"/>
</dbReference>
<sequence>MRMTVDTAALFRQAELRAEGLVGLLRMLAVLALALSFALAVRDHSAPKGSDLLARQVFNAGTMMAGYFILGALAWWGYRRDWLRIWMIWPAAAADCLFFLYGVWMSMENTALPGSHAFIFPAVWLAPLVLAFGVLRFNPGIQAFIATLTVGGLTLLISLPAGEGFTPRSGTASVFLSFPPNIMRVAMLALAGAVLVVAAVRTRRLLLRSITETQNVTNLTRYLPGQLAPRLAAGGLDELRRGRWHEAGVLFIDLRGFTHLSQGMTADELSAFATEYRRRVTTVARVRGGILDKFMGDAAMIVFEEGKDAPAAAAACIDCAFDLCATIAEWSARRVAAGASPLRAGIGLHWGAVFSGVVGTRDRLEYSVFGDTVNTAARLEEETKRLQADILASCDILRIAGRDKDGAPWDLAAETTLRGRDGVLRLRGLRCR</sequence>
<dbReference type="SMART" id="SM00044">
    <property type="entry name" value="CYCc"/>
    <property type="match status" value="1"/>
</dbReference>
<dbReference type="PANTHER" id="PTHR43081:SF1">
    <property type="entry name" value="ADENYLATE CYCLASE, TERMINAL-DIFFERENTIATION SPECIFIC"/>
    <property type="match status" value="1"/>
</dbReference>
<dbReference type="GO" id="GO:0035556">
    <property type="term" value="P:intracellular signal transduction"/>
    <property type="evidence" value="ECO:0007669"/>
    <property type="project" value="InterPro"/>
</dbReference>
<dbReference type="GO" id="GO:0004016">
    <property type="term" value="F:adenylate cyclase activity"/>
    <property type="evidence" value="ECO:0007669"/>
    <property type="project" value="UniProtKB-ARBA"/>
</dbReference>
<feature type="transmembrane region" description="Helical" evidence="1">
    <location>
        <begin position="60"/>
        <end position="78"/>
    </location>
</feature>
<dbReference type="AlphaFoldDB" id="A0A4R5EMU7"/>
<dbReference type="InterPro" id="IPR029787">
    <property type="entry name" value="Nucleotide_cyclase"/>
</dbReference>
<dbReference type="OrthoDB" id="9801651at2"/>
<keyword evidence="1" id="KW-0812">Transmembrane</keyword>
<organism evidence="3 4">
    <name type="scientific">Antarcticimicrobium sediminis</name>
    <dbReference type="NCBI Taxonomy" id="2546227"/>
    <lineage>
        <taxon>Bacteria</taxon>
        <taxon>Pseudomonadati</taxon>
        <taxon>Pseudomonadota</taxon>
        <taxon>Alphaproteobacteria</taxon>
        <taxon>Rhodobacterales</taxon>
        <taxon>Paracoccaceae</taxon>
        <taxon>Antarcticimicrobium</taxon>
    </lineage>
</organism>
<evidence type="ECO:0000313" key="3">
    <source>
        <dbReference type="EMBL" id="TDE36039.1"/>
    </source>
</evidence>
<dbReference type="GO" id="GO:0009190">
    <property type="term" value="P:cyclic nucleotide biosynthetic process"/>
    <property type="evidence" value="ECO:0007669"/>
    <property type="project" value="InterPro"/>
</dbReference>
<proteinExistence type="predicted"/>
<reference evidence="3 4" key="1">
    <citation type="submission" date="2019-03" db="EMBL/GenBank/DDBJ databases">
        <authorList>
            <person name="Zhang S."/>
        </authorList>
    </citation>
    <scope>NUCLEOTIDE SEQUENCE [LARGE SCALE GENOMIC DNA]</scope>
    <source>
        <strain evidence="3 4">S4J41</strain>
    </source>
</reference>
<feature type="transmembrane region" description="Helical" evidence="1">
    <location>
        <begin position="116"/>
        <end position="137"/>
    </location>
</feature>
<dbReference type="PANTHER" id="PTHR43081">
    <property type="entry name" value="ADENYLATE CYCLASE, TERMINAL-DIFFERENTIATION SPECIFIC-RELATED"/>
    <property type="match status" value="1"/>
</dbReference>
<evidence type="ECO:0000313" key="4">
    <source>
        <dbReference type="Proteomes" id="UP000294662"/>
    </source>
</evidence>
<name>A0A4R5EMU7_9RHOB</name>
<protein>
    <submittedName>
        <fullName evidence="3">Adenylate/guanylate cyclase domain-containing protein</fullName>
    </submittedName>
</protein>
<keyword evidence="4" id="KW-1185">Reference proteome</keyword>
<dbReference type="InterPro" id="IPR050697">
    <property type="entry name" value="Adenylyl/Guanylyl_Cyclase_3/4"/>
</dbReference>
<dbReference type="InterPro" id="IPR001054">
    <property type="entry name" value="A/G_cyclase"/>
</dbReference>
<keyword evidence="1" id="KW-1133">Transmembrane helix</keyword>
<comment type="caution">
    <text evidence="3">The sequence shown here is derived from an EMBL/GenBank/DDBJ whole genome shotgun (WGS) entry which is preliminary data.</text>
</comment>
<gene>
    <name evidence="3" type="ORF">E1B25_16290</name>
</gene>
<dbReference type="Gene3D" id="3.30.70.1230">
    <property type="entry name" value="Nucleotide cyclase"/>
    <property type="match status" value="1"/>
</dbReference>
<evidence type="ECO:0000256" key="1">
    <source>
        <dbReference type="SAM" id="Phobius"/>
    </source>
</evidence>
<dbReference type="SUPFAM" id="SSF55073">
    <property type="entry name" value="Nucleotide cyclase"/>
    <property type="match status" value="1"/>
</dbReference>
<dbReference type="CDD" id="cd07302">
    <property type="entry name" value="CHD"/>
    <property type="match status" value="1"/>
</dbReference>
<feature type="domain" description="Guanylate cyclase" evidence="2">
    <location>
        <begin position="248"/>
        <end position="380"/>
    </location>
</feature>
<feature type="transmembrane region" description="Helical" evidence="1">
    <location>
        <begin position="144"/>
        <end position="162"/>
    </location>
</feature>
<feature type="transmembrane region" description="Helical" evidence="1">
    <location>
        <begin position="21"/>
        <end position="40"/>
    </location>
</feature>
<dbReference type="PROSITE" id="PS50125">
    <property type="entry name" value="GUANYLATE_CYCLASE_2"/>
    <property type="match status" value="1"/>
</dbReference>
<dbReference type="EMBL" id="SMFP01000011">
    <property type="protein sequence ID" value="TDE36039.1"/>
    <property type="molecule type" value="Genomic_DNA"/>
</dbReference>
<keyword evidence="1" id="KW-0472">Membrane</keyword>
<feature type="transmembrane region" description="Helical" evidence="1">
    <location>
        <begin position="182"/>
        <end position="200"/>
    </location>
</feature>
<dbReference type="Pfam" id="PF00211">
    <property type="entry name" value="Guanylate_cyc"/>
    <property type="match status" value="1"/>
</dbReference>
<feature type="transmembrane region" description="Helical" evidence="1">
    <location>
        <begin position="85"/>
        <end position="104"/>
    </location>
</feature>
<accession>A0A4R5EMU7</accession>
<evidence type="ECO:0000259" key="2">
    <source>
        <dbReference type="PROSITE" id="PS50125"/>
    </source>
</evidence>